<dbReference type="PROSITE" id="PS50048">
    <property type="entry name" value="ZN2_CY6_FUNGAL_2"/>
    <property type="match status" value="1"/>
</dbReference>
<dbReference type="Proteomes" id="UP001302367">
    <property type="component" value="Chromosome 6"/>
</dbReference>
<feature type="domain" description="Zn(2)-C6 fungal-type" evidence="5">
    <location>
        <begin position="48"/>
        <end position="78"/>
    </location>
</feature>
<dbReference type="PROSITE" id="PS00463">
    <property type="entry name" value="ZN2_CY6_FUNGAL_1"/>
    <property type="match status" value="1"/>
</dbReference>
<feature type="compositionally biased region" description="Basic and acidic residues" evidence="4">
    <location>
        <begin position="106"/>
        <end position="116"/>
    </location>
</feature>
<feature type="region of interest" description="Disordered" evidence="4">
    <location>
        <begin position="106"/>
        <end position="154"/>
    </location>
</feature>
<dbReference type="Proteomes" id="UP000230605">
    <property type="component" value="Chromosome 6"/>
</dbReference>
<dbReference type="OrthoDB" id="2269373at2759"/>
<evidence type="ECO:0000256" key="1">
    <source>
        <dbReference type="ARBA" id="ARBA00004123"/>
    </source>
</evidence>
<protein>
    <recommendedName>
        <fullName evidence="5">Zn(2)-C6 fungal-type domain-containing protein</fullName>
    </recommendedName>
</protein>
<dbReference type="InterPro" id="IPR036864">
    <property type="entry name" value="Zn2-C6_fun-type_DNA-bd_sf"/>
</dbReference>
<evidence type="ECO:0000313" key="6">
    <source>
        <dbReference type="EMBL" id="PIA94759.1"/>
    </source>
</evidence>
<gene>
    <name evidence="6" type="ORF">CB0940_08208</name>
    <name evidence="7" type="ORF">RHO25_009423</name>
</gene>
<dbReference type="GO" id="GO:0008270">
    <property type="term" value="F:zinc ion binding"/>
    <property type="evidence" value="ECO:0007669"/>
    <property type="project" value="InterPro"/>
</dbReference>
<dbReference type="InterPro" id="IPR050613">
    <property type="entry name" value="Sec_Metabolite_Reg"/>
</dbReference>
<feature type="region of interest" description="Disordered" evidence="4">
    <location>
        <begin position="660"/>
        <end position="681"/>
    </location>
</feature>
<dbReference type="GO" id="GO:0005634">
    <property type="term" value="C:nucleus"/>
    <property type="evidence" value="ECO:0007669"/>
    <property type="project" value="UniProtKB-SubCell"/>
</dbReference>
<sequence length="734" mass="82783">MSYLVTQGQAPSTDKTQSTPRLVPLAPAAAIPVRQDNSGKDVQLMPFSCTTCAKRKVKCDKLPGTCSACRKSRVECQYLEPAPRKKKRKPVEDLQDRLDRYEKLLHEHGIIPKDEGSTSSTTETSKSRQNSASGSPMTLFGPAPQGLHKTGKLVQGRGKTRYIDSNIWRNLADHMGLSSDEGEDDYDEHEDTPASAEPLDPASAAFFGPTTPSQNLLDAHPSYETAVKLWKLYVRNVDPICKLVHVPTGKAMVEKAAADPSAIDRVTECLLFAIYHFAVASTSERECEDTFGESWVVMQRRYHNATRQALVAAHFLRTTELAVLQAFVLFLLPMRNRYDPHTFWILTGIAVRIGQRMGLHRDGEEMGLNPFDVQMRRRVFWQLLPLDGMSGQLSGTGIAISADSWDTKQPLNINDEDIWPGMETPPVERQGATDIIFVLARTEIGKFHQKVKPQLGLWSKLWEAEDQAAIQNALSDVERHMEEKYIRYCDFGIPVHCMAMAMCRGALQSGRLRVKLGMAKNHGSTPDERRSLYTLASKILDLDIAVHENASLQRFDWHMKSFFQWDPLIWMLNEVRREDTVLDREEVWAKATHIYKCHPELIAGKRSDLSQPELNPGHRSIDLALGRLTVRSWDATQKQRPSPIPEPSFITELRKVMSRKEMSRHSSTTQTPSLPANSVNVAPQPLPEIPVSNYINGNMPWGFATYGALDNVNNDLDWMFWDQMLQEPSAFPNV</sequence>
<feature type="region of interest" description="Disordered" evidence="4">
    <location>
        <begin position="175"/>
        <end position="202"/>
    </location>
</feature>
<evidence type="ECO:0000313" key="9">
    <source>
        <dbReference type="Proteomes" id="UP001302367"/>
    </source>
</evidence>
<dbReference type="CDD" id="cd00067">
    <property type="entry name" value="GAL4"/>
    <property type="match status" value="1"/>
</dbReference>
<dbReference type="EMBL" id="CP134189">
    <property type="protein sequence ID" value="WPB04776.1"/>
    <property type="molecule type" value="Genomic_DNA"/>
</dbReference>
<evidence type="ECO:0000259" key="5">
    <source>
        <dbReference type="PROSITE" id="PS50048"/>
    </source>
</evidence>
<dbReference type="GO" id="GO:0000981">
    <property type="term" value="F:DNA-binding transcription factor activity, RNA polymerase II-specific"/>
    <property type="evidence" value="ECO:0007669"/>
    <property type="project" value="InterPro"/>
</dbReference>
<evidence type="ECO:0000313" key="8">
    <source>
        <dbReference type="Proteomes" id="UP000230605"/>
    </source>
</evidence>
<dbReference type="SMART" id="SM00906">
    <property type="entry name" value="Fungal_trans"/>
    <property type="match status" value="1"/>
</dbReference>
<dbReference type="EMBL" id="LKMD01000104">
    <property type="protein sequence ID" value="PIA94759.1"/>
    <property type="molecule type" value="Genomic_DNA"/>
</dbReference>
<evidence type="ECO:0000256" key="3">
    <source>
        <dbReference type="ARBA" id="ARBA00023242"/>
    </source>
</evidence>
<dbReference type="AlphaFoldDB" id="A0A2G5HQF5"/>
<keyword evidence="3" id="KW-0539">Nucleus</keyword>
<feature type="compositionally biased region" description="Polar residues" evidence="4">
    <location>
        <begin position="665"/>
        <end position="681"/>
    </location>
</feature>
<proteinExistence type="predicted"/>
<dbReference type="Pfam" id="PF04082">
    <property type="entry name" value="Fungal_trans"/>
    <property type="match status" value="1"/>
</dbReference>
<organism evidence="6 8">
    <name type="scientific">Cercospora beticola</name>
    <name type="common">Sugarbeet leaf spot fungus</name>
    <dbReference type="NCBI Taxonomy" id="122368"/>
    <lineage>
        <taxon>Eukaryota</taxon>
        <taxon>Fungi</taxon>
        <taxon>Dikarya</taxon>
        <taxon>Ascomycota</taxon>
        <taxon>Pezizomycotina</taxon>
        <taxon>Dothideomycetes</taxon>
        <taxon>Dothideomycetidae</taxon>
        <taxon>Mycosphaerellales</taxon>
        <taxon>Mycosphaerellaceae</taxon>
        <taxon>Cercospora</taxon>
    </lineage>
</organism>
<evidence type="ECO:0000256" key="2">
    <source>
        <dbReference type="ARBA" id="ARBA00022723"/>
    </source>
</evidence>
<keyword evidence="9" id="KW-1185">Reference proteome</keyword>
<dbReference type="InterPro" id="IPR001138">
    <property type="entry name" value="Zn2Cys6_DnaBD"/>
</dbReference>
<dbReference type="GO" id="GO:0003677">
    <property type="term" value="F:DNA binding"/>
    <property type="evidence" value="ECO:0007669"/>
    <property type="project" value="InterPro"/>
</dbReference>
<dbReference type="SUPFAM" id="SSF57701">
    <property type="entry name" value="Zn2/Cys6 DNA-binding domain"/>
    <property type="match status" value="1"/>
</dbReference>
<reference evidence="7 9" key="2">
    <citation type="submission" date="2023-09" db="EMBL/GenBank/DDBJ databases">
        <title>Complete-Gapless Cercospora beticola genome.</title>
        <authorList>
            <person name="Wyatt N.A."/>
            <person name="Spanner R.E."/>
            <person name="Bolton M.D."/>
        </authorList>
    </citation>
    <scope>NUCLEOTIDE SEQUENCE [LARGE SCALE GENOMIC DNA]</scope>
    <source>
        <strain evidence="7">Cb09-40</strain>
    </source>
</reference>
<feature type="compositionally biased region" description="Acidic residues" evidence="4">
    <location>
        <begin position="180"/>
        <end position="190"/>
    </location>
</feature>
<dbReference type="CDD" id="cd12148">
    <property type="entry name" value="fungal_TF_MHR"/>
    <property type="match status" value="1"/>
</dbReference>
<feature type="region of interest" description="Disordered" evidence="4">
    <location>
        <begin position="1"/>
        <end position="21"/>
    </location>
</feature>
<keyword evidence="2" id="KW-0479">Metal-binding</keyword>
<evidence type="ECO:0000256" key="4">
    <source>
        <dbReference type="SAM" id="MobiDB-lite"/>
    </source>
</evidence>
<dbReference type="GO" id="GO:0006351">
    <property type="term" value="P:DNA-templated transcription"/>
    <property type="evidence" value="ECO:0007669"/>
    <property type="project" value="InterPro"/>
</dbReference>
<dbReference type="PANTHER" id="PTHR31001:SF85">
    <property type="entry name" value="ZN(II)2CYS6 TRANSCRIPTION FACTOR (EUROFUNG)"/>
    <property type="match status" value="1"/>
</dbReference>
<feature type="compositionally biased region" description="Polar residues" evidence="4">
    <location>
        <begin position="1"/>
        <end position="19"/>
    </location>
</feature>
<dbReference type="PANTHER" id="PTHR31001">
    <property type="entry name" value="UNCHARACTERIZED TRANSCRIPTIONAL REGULATORY PROTEIN"/>
    <property type="match status" value="1"/>
</dbReference>
<comment type="subcellular location">
    <subcellularLocation>
        <location evidence="1">Nucleus</location>
    </subcellularLocation>
</comment>
<dbReference type="Pfam" id="PF00172">
    <property type="entry name" value="Zn_clus"/>
    <property type="match status" value="1"/>
</dbReference>
<name>A0A2G5HQF5_CERBT</name>
<evidence type="ECO:0000313" key="7">
    <source>
        <dbReference type="EMBL" id="WPB04776.1"/>
    </source>
</evidence>
<dbReference type="InterPro" id="IPR007219">
    <property type="entry name" value="XnlR_reg_dom"/>
</dbReference>
<dbReference type="Gene3D" id="4.10.240.10">
    <property type="entry name" value="Zn(2)-C6 fungal-type DNA-binding domain"/>
    <property type="match status" value="1"/>
</dbReference>
<accession>A0A2G5HQF5</accession>
<dbReference type="SMART" id="SM00066">
    <property type="entry name" value="GAL4"/>
    <property type="match status" value="1"/>
</dbReference>
<reference evidence="6 8" key="1">
    <citation type="submission" date="2015-10" db="EMBL/GenBank/DDBJ databases">
        <title>The cercosporin biosynthetic gene cluster was horizontally transferred to several fungal lineages and shown to be expanded in Cercospora beticola based on microsynteny with recipient genomes.</title>
        <authorList>
            <person name="De Jonge R."/>
            <person name="Ebert M.K."/>
            <person name="Suttle J.C."/>
            <person name="Jurick Ii W.M."/>
            <person name="Secor G.A."/>
            <person name="Thomma B.P."/>
            <person name="Van De Peer Y."/>
            <person name="Bolton M.D."/>
        </authorList>
    </citation>
    <scope>NUCLEOTIDE SEQUENCE [LARGE SCALE GENOMIC DNA]</scope>
    <source>
        <strain evidence="6 8">09-40</strain>
    </source>
</reference>